<proteinExistence type="predicted"/>
<evidence type="ECO:0000256" key="1">
    <source>
        <dbReference type="SAM" id="MobiDB-lite"/>
    </source>
</evidence>
<keyword evidence="3" id="KW-1185">Reference proteome</keyword>
<reference evidence="3" key="1">
    <citation type="submission" date="2014-04" db="EMBL/GenBank/DDBJ databases">
        <title>Evolutionary Origins and Diversification of the Mycorrhizal Mutualists.</title>
        <authorList>
            <consortium name="DOE Joint Genome Institute"/>
            <consortium name="Mycorrhizal Genomics Consortium"/>
            <person name="Kohler A."/>
            <person name="Kuo A."/>
            <person name="Nagy L.G."/>
            <person name="Floudas D."/>
            <person name="Copeland A."/>
            <person name="Barry K.W."/>
            <person name="Cichocki N."/>
            <person name="Veneault-Fourrey C."/>
            <person name="LaButti K."/>
            <person name="Lindquist E.A."/>
            <person name="Lipzen A."/>
            <person name="Lundell T."/>
            <person name="Morin E."/>
            <person name="Murat C."/>
            <person name="Riley R."/>
            <person name="Ohm R."/>
            <person name="Sun H."/>
            <person name="Tunlid A."/>
            <person name="Henrissat B."/>
            <person name="Grigoriev I.V."/>
            <person name="Hibbett D.S."/>
            <person name="Martin F."/>
        </authorList>
    </citation>
    <scope>NUCLEOTIDE SEQUENCE [LARGE SCALE GENOMIC DNA]</scope>
    <source>
        <strain evidence="3">FD-334 SS-4</strain>
    </source>
</reference>
<dbReference type="EMBL" id="KN817519">
    <property type="protein sequence ID" value="KJA29502.1"/>
    <property type="molecule type" value="Genomic_DNA"/>
</dbReference>
<feature type="compositionally biased region" description="Basic and acidic residues" evidence="1">
    <location>
        <begin position="141"/>
        <end position="150"/>
    </location>
</feature>
<evidence type="ECO:0000313" key="2">
    <source>
        <dbReference type="EMBL" id="KJA29502.1"/>
    </source>
</evidence>
<accession>A0A0D2LN28</accession>
<feature type="region of interest" description="Disordered" evidence="1">
    <location>
        <begin position="138"/>
        <end position="181"/>
    </location>
</feature>
<name>A0A0D2LN28_HYPSF</name>
<protein>
    <submittedName>
        <fullName evidence="2">Uncharacterized protein</fullName>
    </submittedName>
</protein>
<feature type="compositionally biased region" description="Polar residues" evidence="1">
    <location>
        <begin position="158"/>
        <end position="170"/>
    </location>
</feature>
<dbReference type="AlphaFoldDB" id="A0A0D2LN28"/>
<gene>
    <name evidence="2" type="ORF">HYPSUDRAFT_196846</name>
</gene>
<dbReference type="Proteomes" id="UP000054270">
    <property type="component" value="Unassembled WGS sequence"/>
</dbReference>
<evidence type="ECO:0000313" key="3">
    <source>
        <dbReference type="Proteomes" id="UP000054270"/>
    </source>
</evidence>
<organism evidence="2 3">
    <name type="scientific">Hypholoma sublateritium (strain FD-334 SS-4)</name>
    <dbReference type="NCBI Taxonomy" id="945553"/>
    <lineage>
        <taxon>Eukaryota</taxon>
        <taxon>Fungi</taxon>
        <taxon>Dikarya</taxon>
        <taxon>Basidiomycota</taxon>
        <taxon>Agaricomycotina</taxon>
        <taxon>Agaricomycetes</taxon>
        <taxon>Agaricomycetidae</taxon>
        <taxon>Agaricales</taxon>
        <taxon>Agaricineae</taxon>
        <taxon>Strophariaceae</taxon>
        <taxon>Hypholoma</taxon>
    </lineage>
</organism>
<sequence length="370" mass="40506">MLVGNVVQGRVLGWGTEDERREPGRGCSVFWGAKVRAAEHWRILRKTFGAGLAKARVAVDVDDDVESKSALGAVRRDVYGGCAYPSPSARRPANRIRLAYAPAPERVTAYAYESIRYATAVSDAILPQHIALVRMPSPTKAADDDPEQTHMTRGPAQSARSPRASTSRCSRTFADGCSPRSPSALRLHSELTCIRTTLLAPALDQRLPSGFRLRQRPISRADEKAGLTDSYLLAKPLSRSTLRHHKKSTPIDFNPAQYQSYATPAQTTGIHHAQVSSPRPFPLPAVHISPFPFSCYCKDGPGAYARRLRPLGAMSSAASANARDSMPSRRPLSDVTYRDIRDIMHVLVARDTFPLLLRAPPDAPPPKSLQ</sequence>